<gene>
    <name evidence="3" type="ORF">ATJ97_2429</name>
</gene>
<feature type="compositionally biased region" description="Low complexity" evidence="1">
    <location>
        <begin position="44"/>
        <end position="61"/>
    </location>
</feature>
<keyword evidence="2" id="KW-1133">Transmembrane helix</keyword>
<evidence type="ECO:0000313" key="3">
    <source>
        <dbReference type="EMBL" id="PFG39909.1"/>
    </source>
</evidence>
<accession>A0A2A9ENW4</accession>
<reference evidence="3 4" key="1">
    <citation type="submission" date="2017-10" db="EMBL/GenBank/DDBJ databases">
        <title>Sequencing the genomes of 1000 actinobacteria strains.</title>
        <authorList>
            <person name="Klenk H.-P."/>
        </authorList>
    </citation>
    <scope>NUCLEOTIDE SEQUENCE [LARGE SCALE GENOMIC DNA]</scope>
    <source>
        <strain evidence="3 4">DSM 21838</strain>
    </source>
</reference>
<comment type="caution">
    <text evidence="3">The sequence shown here is derived from an EMBL/GenBank/DDBJ whole genome shotgun (WGS) entry which is preliminary data.</text>
</comment>
<feature type="region of interest" description="Disordered" evidence="1">
    <location>
        <begin position="383"/>
        <end position="424"/>
    </location>
</feature>
<keyword evidence="2" id="KW-0812">Transmembrane</keyword>
<dbReference type="EMBL" id="PDJI01000004">
    <property type="protein sequence ID" value="PFG39909.1"/>
    <property type="molecule type" value="Genomic_DNA"/>
</dbReference>
<proteinExistence type="predicted"/>
<sequence length="477" mass="48075">MTDHDTPEDEILDRLRAADPAARSRPDLDRLRVAVDARIRDDATAGAAPATARPAGRAGATVTPLTSARSRRSSWLPVAAVAAGALVLGAAGYGLGLRAGSGDSAPTAAPAISLGGPAGGATSPGAPEVMSAPADAAMYPAPSWSHMSFHAVGLSDETGTSPAWTYDPSASFTADRTAALGAALGLEGEPQRVGGSWQLGVTDGSGAYLMLSPDGTTTVSFYDPAKDPHQCPRSEAGTSAPDATGVATDAAPAPYEWCDDNPDAAPPPHGEDALSPVRTLLTAAGYDPATFELAENDYGDPNVTQVVAHQLVDGERTGLAWYVILSAAGVQNVNGMLAPVAALGDVPVVSPTDAVDRLGDPRFGSFGEVRMLAAAENHALDAEGTDGTSADAPVTSGSVSQGPDAAPPTGPPPAGTPGSPVPWPVEEVAITGARLGPALYTTPSGTALLVPAYELSADDGRTWSVIAVAEESLDLAR</sequence>
<feature type="compositionally biased region" description="Pro residues" evidence="1">
    <location>
        <begin position="405"/>
        <end position="423"/>
    </location>
</feature>
<dbReference type="Proteomes" id="UP000222106">
    <property type="component" value="Unassembled WGS sequence"/>
</dbReference>
<feature type="region of interest" description="Disordered" evidence="1">
    <location>
        <begin position="228"/>
        <end position="248"/>
    </location>
</feature>
<protein>
    <submittedName>
        <fullName evidence="3">Uncharacterized protein</fullName>
    </submittedName>
</protein>
<feature type="transmembrane region" description="Helical" evidence="2">
    <location>
        <begin position="75"/>
        <end position="96"/>
    </location>
</feature>
<evidence type="ECO:0000313" key="4">
    <source>
        <dbReference type="Proteomes" id="UP000222106"/>
    </source>
</evidence>
<evidence type="ECO:0000256" key="2">
    <source>
        <dbReference type="SAM" id="Phobius"/>
    </source>
</evidence>
<keyword evidence="4" id="KW-1185">Reference proteome</keyword>
<evidence type="ECO:0000256" key="1">
    <source>
        <dbReference type="SAM" id="MobiDB-lite"/>
    </source>
</evidence>
<organism evidence="3 4">
    <name type="scientific">Georgenia soli</name>
    <dbReference type="NCBI Taxonomy" id="638953"/>
    <lineage>
        <taxon>Bacteria</taxon>
        <taxon>Bacillati</taxon>
        <taxon>Actinomycetota</taxon>
        <taxon>Actinomycetes</taxon>
        <taxon>Micrococcales</taxon>
        <taxon>Bogoriellaceae</taxon>
        <taxon>Georgenia</taxon>
    </lineage>
</organism>
<dbReference type="AlphaFoldDB" id="A0A2A9ENW4"/>
<dbReference type="RefSeq" id="WP_098483925.1">
    <property type="nucleotide sequence ID" value="NZ_PDJI01000004.1"/>
</dbReference>
<feature type="region of interest" description="Disordered" evidence="1">
    <location>
        <begin position="39"/>
        <end position="69"/>
    </location>
</feature>
<keyword evidence="2" id="KW-0472">Membrane</keyword>
<name>A0A2A9ENW4_9MICO</name>
<dbReference type="OrthoDB" id="3268840at2"/>